<sequence length="108" mass="11669">MATTGQNDRAVFRVLDSMDAPHGGRILKLRFESGETPTTREISDATLLLTSPDGDESCIVRVKGFAVFGGRPSNDRLRRTGRVDVHVTEVEGDSVAVGATWQASELIP</sequence>
<accession>A0A382L7Q0</accession>
<dbReference type="AlphaFoldDB" id="A0A382L7Q0"/>
<organism evidence="1">
    <name type="scientific">marine metagenome</name>
    <dbReference type="NCBI Taxonomy" id="408172"/>
    <lineage>
        <taxon>unclassified sequences</taxon>
        <taxon>metagenomes</taxon>
        <taxon>ecological metagenomes</taxon>
    </lineage>
</organism>
<gene>
    <name evidence="1" type="ORF">METZ01_LOCUS285580</name>
</gene>
<protein>
    <submittedName>
        <fullName evidence="1">Uncharacterized protein</fullName>
    </submittedName>
</protein>
<proteinExistence type="predicted"/>
<name>A0A382L7Q0_9ZZZZ</name>
<reference evidence="1" key="1">
    <citation type="submission" date="2018-05" db="EMBL/GenBank/DDBJ databases">
        <authorList>
            <person name="Lanie J.A."/>
            <person name="Ng W.-L."/>
            <person name="Kazmierczak K.M."/>
            <person name="Andrzejewski T.M."/>
            <person name="Davidsen T.M."/>
            <person name="Wayne K.J."/>
            <person name="Tettelin H."/>
            <person name="Glass J.I."/>
            <person name="Rusch D."/>
            <person name="Podicherti R."/>
            <person name="Tsui H.-C.T."/>
            <person name="Winkler M.E."/>
        </authorList>
    </citation>
    <scope>NUCLEOTIDE SEQUENCE</scope>
</reference>
<dbReference type="EMBL" id="UINC01085306">
    <property type="protein sequence ID" value="SVC32726.1"/>
    <property type="molecule type" value="Genomic_DNA"/>
</dbReference>
<evidence type="ECO:0000313" key="1">
    <source>
        <dbReference type="EMBL" id="SVC32726.1"/>
    </source>
</evidence>